<protein>
    <submittedName>
        <fullName evidence="2">Uncharacterized protein</fullName>
    </submittedName>
</protein>
<gene>
    <name evidence="2" type="ORF">FRACYDRAFT_239056</name>
</gene>
<dbReference type="AlphaFoldDB" id="A0A1E7FE97"/>
<evidence type="ECO:0000313" key="2">
    <source>
        <dbReference type="EMBL" id="OEU16464.1"/>
    </source>
</evidence>
<dbReference type="InParanoid" id="A0A1E7FE97"/>
<feature type="compositionally biased region" description="Low complexity" evidence="1">
    <location>
        <begin position="65"/>
        <end position="75"/>
    </location>
</feature>
<keyword evidence="3" id="KW-1185">Reference proteome</keyword>
<dbReference type="KEGG" id="fcy:FRACYDRAFT_239056"/>
<feature type="compositionally biased region" description="Polar residues" evidence="1">
    <location>
        <begin position="82"/>
        <end position="91"/>
    </location>
</feature>
<sequence>MSDFLDQAEAAAKETIKVWIKQVLRESFLQALRKAWTLQSTTCANNQTNLRNSLLSSSEEDDSNYNKNDNDNNTDPEYQVGWQDSTTTSNVEAAEETQRSLSVEDDDERSEQRLVGTINNIPHHTSNNDNNNDEDDFSSSTNTKRNHPWVYNKLRSLGRKSELEYSSLSVPDALNEIKDFTSKYRTYWPLDNNIIDQESIRMSQRMRARDRHGAGGGGSSSGGGNRDGSSYTTKKTVKFKVVPKSFTSIPTTTTQKNDQQKSTIIETLLLARKKKNSTYPSLQPPRKRKRMVEHKEIPRVPFDFSTTSNGNPAIELSFDEKKELNKLLVLNNNNNNNEKEDEGSNNNNNNNDSSENSKAIPTSTKPEITLGLFGGLQHVGQTSHFLQNPSEINNNSNNNMVFMANRDDSNTGNNNKILRRKQKVSIQERIDPNRLQQRTDVGTPKKSKSKFLRTENWFDNQKKYFDLDLGWCLLEITVDDEKGGGNQQKRLCAFSSMEICLDDND</sequence>
<evidence type="ECO:0000313" key="3">
    <source>
        <dbReference type="Proteomes" id="UP000095751"/>
    </source>
</evidence>
<dbReference type="EMBL" id="KV784358">
    <property type="protein sequence ID" value="OEU16464.1"/>
    <property type="molecule type" value="Genomic_DNA"/>
</dbReference>
<evidence type="ECO:0000256" key="1">
    <source>
        <dbReference type="SAM" id="MobiDB-lite"/>
    </source>
</evidence>
<feature type="region of interest" description="Disordered" evidence="1">
    <location>
        <begin position="202"/>
        <end position="234"/>
    </location>
</feature>
<feature type="region of interest" description="Disordered" evidence="1">
    <location>
        <begin position="49"/>
        <end position="146"/>
    </location>
</feature>
<feature type="region of interest" description="Disordered" evidence="1">
    <location>
        <begin position="333"/>
        <end position="362"/>
    </location>
</feature>
<dbReference type="OrthoDB" id="10678429at2759"/>
<reference evidence="2 3" key="1">
    <citation type="submission" date="2016-09" db="EMBL/GenBank/DDBJ databases">
        <title>Extensive genetic diversity and differential bi-allelic expression allows diatom success in the polar Southern Ocean.</title>
        <authorList>
            <consortium name="DOE Joint Genome Institute"/>
            <person name="Mock T."/>
            <person name="Otillar R.P."/>
            <person name="Strauss J."/>
            <person name="Dupont C."/>
            <person name="Frickenhaus S."/>
            <person name="Maumus F."/>
            <person name="Mcmullan M."/>
            <person name="Sanges R."/>
            <person name="Schmutz J."/>
            <person name="Toseland A."/>
            <person name="Valas R."/>
            <person name="Veluchamy A."/>
            <person name="Ward B.J."/>
            <person name="Allen A."/>
            <person name="Barry K."/>
            <person name="Falciatore A."/>
            <person name="Ferrante M."/>
            <person name="Fortunato A.E."/>
            <person name="Gloeckner G."/>
            <person name="Gruber A."/>
            <person name="Hipkin R."/>
            <person name="Janech M."/>
            <person name="Kroth P."/>
            <person name="Leese F."/>
            <person name="Lindquist E."/>
            <person name="Lyon B.R."/>
            <person name="Martin J."/>
            <person name="Mayer C."/>
            <person name="Parker M."/>
            <person name="Quesneville H."/>
            <person name="Raymond J."/>
            <person name="Uhlig C."/>
            <person name="Valentin K.U."/>
            <person name="Worden A.Z."/>
            <person name="Armbrust E.V."/>
            <person name="Bowler C."/>
            <person name="Green B."/>
            <person name="Moulton V."/>
            <person name="Van Oosterhout C."/>
            <person name="Grigoriev I."/>
        </authorList>
    </citation>
    <scope>NUCLEOTIDE SEQUENCE [LARGE SCALE GENOMIC DNA]</scope>
    <source>
        <strain evidence="2 3">CCMP1102</strain>
    </source>
</reference>
<organism evidence="2 3">
    <name type="scientific">Fragilariopsis cylindrus CCMP1102</name>
    <dbReference type="NCBI Taxonomy" id="635003"/>
    <lineage>
        <taxon>Eukaryota</taxon>
        <taxon>Sar</taxon>
        <taxon>Stramenopiles</taxon>
        <taxon>Ochrophyta</taxon>
        <taxon>Bacillariophyta</taxon>
        <taxon>Bacillariophyceae</taxon>
        <taxon>Bacillariophycidae</taxon>
        <taxon>Bacillariales</taxon>
        <taxon>Bacillariaceae</taxon>
        <taxon>Fragilariopsis</taxon>
    </lineage>
</organism>
<proteinExistence type="predicted"/>
<accession>A0A1E7FE97</accession>
<dbReference type="Proteomes" id="UP000095751">
    <property type="component" value="Unassembled WGS sequence"/>
</dbReference>
<feature type="compositionally biased region" description="Low complexity" evidence="1">
    <location>
        <begin position="344"/>
        <end position="357"/>
    </location>
</feature>
<name>A0A1E7FE97_9STRA</name>
<feature type="compositionally biased region" description="Gly residues" evidence="1">
    <location>
        <begin position="214"/>
        <end position="226"/>
    </location>
</feature>